<keyword evidence="3 6" id="KW-0812">Transmembrane</keyword>
<dbReference type="PANTHER" id="PTHR22911:SF6">
    <property type="entry name" value="SOLUTE CARRIER FAMILY 35 MEMBER G1"/>
    <property type="match status" value="1"/>
</dbReference>
<feature type="transmembrane region" description="Helical" evidence="6">
    <location>
        <begin position="39"/>
        <end position="62"/>
    </location>
</feature>
<evidence type="ECO:0000256" key="5">
    <source>
        <dbReference type="ARBA" id="ARBA00023136"/>
    </source>
</evidence>
<dbReference type="RefSeq" id="WP_202660127.1">
    <property type="nucleotide sequence ID" value="NZ_JAESVP010000004.1"/>
</dbReference>
<feature type="transmembrane region" description="Helical" evidence="6">
    <location>
        <begin position="125"/>
        <end position="143"/>
    </location>
</feature>
<evidence type="ECO:0000256" key="3">
    <source>
        <dbReference type="ARBA" id="ARBA00022692"/>
    </source>
</evidence>
<dbReference type="Pfam" id="PF00892">
    <property type="entry name" value="EamA"/>
    <property type="match status" value="1"/>
</dbReference>
<accession>A0A8J7STC8</accession>
<evidence type="ECO:0000256" key="4">
    <source>
        <dbReference type="ARBA" id="ARBA00022989"/>
    </source>
</evidence>
<feature type="transmembrane region" description="Helical" evidence="6">
    <location>
        <begin position="212"/>
        <end position="231"/>
    </location>
</feature>
<dbReference type="PANTHER" id="PTHR22911">
    <property type="entry name" value="ACYL-MALONYL CONDENSING ENZYME-RELATED"/>
    <property type="match status" value="1"/>
</dbReference>
<dbReference type="InterPro" id="IPR037185">
    <property type="entry name" value="EmrE-like"/>
</dbReference>
<dbReference type="EMBL" id="JAESVP010000004">
    <property type="protein sequence ID" value="MBL4928400.1"/>
    <property type="molecule type" value="Genomic_DNA"/>
</dbReference>
<comment type="subcellular location">
    <subcellularLocation>
        <location evidence="1">Membrane</location>
        <topology evidence="1">Multi-pass membrane protein</topology>
    </subcellularLocation>
</comment>
<feature type="transmembrane region" description="Helical" evidence="6">
    <location>
        <begin position="180"/>
        <end position="200"/>
    </location>
</feature>
<dbReference type="InterPro" id="IPR000620">
    <property type="entry name" value="EamA_dom"/>
</dbReference>
<evidence type="ECO:0000256" key="1">
    <source>
        <dbReference type="ARBA" id="ARBA00004141"/>
    </source>
</evidence>
<feature type="transmembrane region" description="Helical" evidence="6">
    <location>
        <begin position="98"/>
        <end position="118"/>
    </location>
</feature>
<evidence type="ECO:0000256" key="6">
    <source>
        <dbReference type="SAM" id="Phobius"/>
    </source>
</evidence>
<evidence type="ECO:0000313" key="8">
    <source>
        <dbReference type="EMBL" id="MBL4928400.1"/>
    </source>
</evidence>
<protein>
    <submittedName>
        <fullName evidence="8">DMT family transporter</fullName>
    </submittedName>
</protein>
<sequence>MNFSDNARGILFMCGSMLAFTVNDSFMKAASQTLPLFQAIALRGMLASVALVVIARVTMGHLRLVPLGKDAPKVVLRSISEIAATATFLIALTNMPLANLSAILQSLPLAITLGAAVFLKEPVGWRRLLAILIGFCGVLLIVKPGTEGFTVWSVLGLISVACVVVRDLTTRTLSRGTPSAAVAVWASVAVMTMGVAITTWHGWVAVSAQEALYLAIASAALICGYMFAVMVMRVGDIGLIAPFRYTSLLWAILFGWLLFGALPDNITLIGSAIVVATGLYSLLRERMLSRRRAG</sequence>
<name>A0A8J7STC8_9RHOB</name>
<dbReference type="AlphaFoldDB" id="A0A8J7STC8"/>
<feature type="transmembrane region" description="Helical" evidence="6">
    <location>
        <begin position="265"/>
        <end position="283"/>
    </location>
</feature>
<evidence type="ECO:0000313" key="9">
    <source>
        <dbReference type="Proteomes" id="UP000619033"/>
    </source>
</evidence>
<dbReference type="Gene3D" id="1.10.3730.20">
    <property type="match status" value="1"/>
</dbReference>
<dbReference type="GO" id="GO:0016020">
    <property type="term" value="C:membrane"/>
    <property type="evidence" value="ECO:0007669"/>
    <property type="project" value="UniProtKB-SubCell"/>
</dbReference>
<proteinExistence type="inferred from homology"/>
<feature type="domain" description="EamA" evidence="7">
    <location>
        <begin position="8"/>
        <end position="142"/>
    </location>
</feature>
<gene>
    <name evidence="8" type="ORF">JI744_09820</name>
</gene>
<comment type="similarity">
    <text evidence="2">Belongs to the drug/metabolite transporter (DMT) superfamily. 10 TMS drug/metabolite exporter (DME) (TC 2.A.7.3) family.</text>
</comment>
<evidence type="ECO:0000259" key="7">
    <source>
        <dbReference type="Pfam" id="PF00892"/>
    </source>
</evidence>
<keyword evidence="9" id="KW-1185">Reference proteome</keyword>
<keyword evidence="4 6" id="KW-1133">Transmembrane helix</keyword>
<feature type="transmembrane region" description="Helical" evidence="6">
    <location>
        <begin position="149"/>
        <end position="168"/>
    </location>
</feature>
<organism evidence="8 9">
    <name type="scientific">Fuscibacter oryzae</name>
    <dbReference type="NCBI Taxonomy" id="2803939"/>
    <lineage>
        <taxon>Bacteria</taxon>
        <taxon>Pseudomonadati</taxon>
        <taxon>Pseudomonadota</taxon>
        <taxon>Alphaproteobacteria</taxon>
        <taxon>Rhodobacterales</taxon>
        <taxon>Paracoccaceae</taxon>
        <taxon>Fuscibacter</taxon>
    </lineage>
</organism>
<comment type="caution">
    <text evidence="8">The sequence shown here is derived from an EMBL/GenBank/DDBJ whole genome shotgun (WGS) entry which is preliminary data.</text>
</comment>
<dbReference type="SUPFAM" id="SSF103481">
    <property type="entry name" value="Multidrug resistance efflux transporter EmrE"/>
    <property type="match status" value="2"/>
</dbReference>
<reference evidence="8" key="1">
    <citation type="submission" date="2021-01" db="EMBL/GenBank/DDBJ databases">
        <title>Genome seq and assembly of Tabrizicola sp. KVB23.</title>
        <authorList>
            <person name="Chhetri G."/>
        </authorList>
    </citation>
    <scope>NUCLEOTIDE SEQUENCE</scope>
    <source>
        <strain evidence="8">KVB23</strain>
    </source>
</reference>
<keyword evidence="5 6" id="KW-0472">Membrane</keyword>
<evidence type="ECO:0000256" key="2">
    <source>
        <dbReference type="ARBA" id="ARBA00009853"/>
    </source>
</evidence>
<dbReference type="Proteomes" id="UP000619033">
    <property type="component" value="Unassembled WGS sequence"/>
</dbReference>